<reference evidence="2 3" key="1">
    <citation type="submission" date="2015-08" db="EMBL/GenBank/DDBJ databases">
        <title>Next Generation Sequencing and Analysis of the Genome of Puccinia sorghi L Schw, the Causal Agent of Maize Common Rust.</title>
        <authorList>
            <person name="Rochi L."/>
            <person name="Burguener G."/>
            <person name="Darino M."/>
            <person name="Turjanski A."/>
            <person name="Kreff E."/>
            <person name="Dieguez M.J."/>
            <person name="Sacco F."/>
        </authorList>
    </citation>
    <scope>NUCLEOTIDE SEQUENCE [LARGE SCALE GENOMIC DNA]</scope>
    <source>
        <strain evidence="2 3">RO10H11247</strain>
    </source>
</reference>
<dbReference type="VEuPathDB" id="FungiDB:VP01_445g2"/>
<evidence type="ECO:0000256" key="1">
    <source>
        <dbReference type="SAM" id="MobiDB-lite"/>
    </source>
</evidence>
<dbReference type="OrthoDB" id="2497217at2759"/>
<feature type="compositionally biased region" description="Basic and acidic residues" evidence="1">
    <location>
        <begin position="44"/>
        <end position="56"/>
    </location>
</feature>
<feature type="compositionally biased region" description="Basic and acidic residues" evidence="1">
    <location>
        <begin position="71"/>
        <end position="84"/>
    </location>
</feature>
<dbReference type="EMBL" id="LAVV01009568">
    <property type="protein sequence ID" value="KNZ50371.1"/>
    <property type="molecule type" value="Genomic_DNA"/>
</dbReference>
<evidence type="ECO:0000313" key="2">
    <source>
        <dbReference type="EMBL" id="KNZ50371.1"/>
    </source>
</evidence>
<evidence type="ECO:0000313" key="3">
    <source>
        <dbReference type="Proteomes" id="UP000037035"/>
    </source>
</evidence>
<keyword evidence="3" id="KW-1185">Reference proteome</keyword>
<proteinExistence type="predicted"/>
<name>A0A0L6UPC4_9BASI</name>
<comment type="caution">
    <text evidence="2">The sequence shown here is derived from an EMBL/GenBank/DDBJ whole genome shotgun (WGS) entry which is preliminary data.</text>
</comment>
<accession>A0A0L6UPC4</accession>
<protein>
    <submittedName>
        <fullName evidence="2">Uncharacterized protein</fullName>
    </submittedName>
</protein>
<dbReference type="Proteomes" id="UP000037035">
    <property type="component" value="Unassembled WGS sequence"/>
</dbReference>
<organism evidence="2 3">
    <name type="scientific">Puccinia sorghi</name>
    <dbReference type="NCBI Taxonomy" id="27349"/>
    <lineage>
        <taxon>Eukaryota</taxon>
        <taxon>Fungi</taxon>
        <taxon>Dikarya</taxon>
        <taxon>Basidiomycota</taxon>
        <taxon>Pucciniomycotina</taxon>
        <taxon>Pucciniomycetes</taxon>
        <taxon>Pucciniales</taxon>
        <taxon>Pucciniaceae</taxon>
        <taxon>Puccinia</taxon>
    </lineage>
</organism>
<sequence length="149" mass="16896">MFEITTIKTPNGAEITVCEPHQMELCHRCCMDFVDMNNEARAEASKAHAASKHEEGDSLEAGQFRVGTEVRMPDHSGRKPPKPLDGRIAAVMEETDQESDFCGEPCYVIRLRDNSYITYPVDWVHDEWLVQVDGKYLAASKLFQILSDF</sequence>
<dbReference type="AlphaFoldDB" id="A0A0L6UPC4"/>
<feature type="region of interest" description="Disordered" evidence="1">
    <location>
        <begin position="44"/>
        <end position="84"/>
    </location>
</feature>
<gene>
    <name evidence="2" type="ORF">VP01_445g2</name>
</gene>